<evidence type="ECO:0000256" key="2">
    <source>
        <dbReference type="SAM" id="MobiDB-lite"/>
    </source>
</evidence>
<feature type="compositionally biased region" description="Polar residues" evidence="2">
    <location>
        <begin position="217"/>
        <end position="229"/>
    </location>
</feature>
<evidence type="ECO:0000313" key="4">
    <source>
        <dbReference type="EMBL" id="DAD30015.1"/>
    </source>
</evidence>
<dbReference type="InterPro" id="IPR036236">
    <property type="entry name" value="Znf_C2H2_sf"/>
</dbReference>
<sequence length="510" mass="55644">MEDQHDHVSTPLSEDWFDMIIPFISELELPNVSNPMNPSPWLNDDASFIPKLDTVLSPVHASAYVMQGSFGVDPQIHTSSTSANDSSTSNDPPMTDQQTLVPGSTETPSFVSDDSTPWLGSNGPFPMRSHMEDPACTNTSCFNSASTLPAREQQVGVLNPTNKSSFLCSNNSTLQRNQQNHALPSSGSNYPSNAPRYDFNNPLNNQQSNVNPILPHTSLSGSDGSFSMRNQQNHVLEPSNFFGSDDSLPMRHQLTHITSSENAYWYDSSGSHSIQGNLSSHVPCSTFTSSLDSNSSIPLCKHHGLAPTLNDSSHLSHGGSLLMGYSSQSSSSIENQHPPSQIPATESWPDYSRIHVCPICDKIFPSSNALGGHMSAHARARKREAMLAGWPYKSNNKITFVHSSIGSMVTSGSAHGLDYSPMNLSTTTNYFLQLPQENLKVPLIETRNSSYKAPPSEIGKEESSSSYKVAKKMKGFSLHGEINENEFTQVKNVSQKEGSLDITAQLEHQP</sequence>
<proteinExistence type="predicted"/>
<feature type="compositionally biased region" description="Polar residues" evidence="2">
    <location>
        <begin position="95"/>
        <end position="117"/>
    </location>
</feature>
<evidence type="ECO:0000313" key="5">
    <source>
        <dbReference type="Proteomes" id="UP000607653"/>
    </source>
</evidence>
<organism evidence="4 5">
    <name type="scientific">Nelumbo nucifera</name>
    <name type="common">Sacred lotus</name>
    <dbReference type="NCBI Taxonomy" id="4432"/>
    <lineage>
        <taxon>Eukaryota</taxon>
        <taxon>Viridiplantae</taxon>
        <taxon>Streptophyta</taxon>
        <taxon>Embryophyta</taxon>
        <taxon>Tracheophyta</taxon>
        <taxon>Spermatophyta</taxon>
        <taxon>Magnoliopsida</taxon>
        <taxon>Proteales</taxon>
        <taxon>Nelumbonaceae</taxon>
        <taxon>Nelumbo</taxon>
    </lineage>
</organism>
<protein>
    <recommendedName>
        <fullName evidence="3">C2H2-type domain-containing protein</fullName>
    </recommendedName>
</protein>
<dbReference type="PROSITE" id="PS50157">
    <property type="entry name" value="ZINC_FINGER_C2H2_2"/>
    <property type="match status" value="1"/>
</dbReference>
<feature type="region of interest" description="Disordered" evidence="2">
    <location>
        <begin position="209"/>
        <end position="229"/>
    </location>
</feature>
<feature type="region of interest" description="Disordered" evidence="2">
    <location>
        <begin position="75"/>
        <end position="117"/>
    </location>
</feature>
<reference evidence="4 5" key="1">
    <citation type="journal article" date="2020" name="Mol. Biol. Evol.">
        <title>Distinct Expression and Methylation Patterns for Genes with Different Fates following a Single Whole-Genome Duplication in Flowering Plants.</title>
        <authorList>
            <person name="Shi T."/>
            <person name="Rahmani R.S."/>
            <person name="Gugger P.F."/>
            <person name="Wang M."/>
            <person name="Li H."/>
            <person name="Zhang Y."/>
            <person name="Li Z."/>
            <person name="Wang Q."/>
            <person name="Van de Peer Y."/>
            <person name="Marchal K."/>
            <person name="Chen J."/>
        </authorList>
    </citation>
    <scope>NUCLEOTIDE SEQUENCE [LARGE SCALE GENOMIC DNA]</scope>
    <source>
        <tissue evidence="4">Leaf</tissue>
    </source>
</reference>
<dbReference type="SUPFAM" id="SSF57667">
    <property type="entry name" value="beta-beta-alpha zinc fingers"/>
    <property type="match status" value="1"/>
</dbReference>
<evidence type="ECO:0000256" key="1">
    <source>
        <dbReference type="PROSITE-ProRule" id="PRU00042"/>
    </source>
</evidence>
<keyword evidence="5" id="KW-1185">Reference proteome</keyword>
<dbReference type="Proteomes" id="UP000607653">
    <property type="component" value="Unassembled WGS sequence"/>
</dbReference>
<accession>A0A822YGA8</accession>
<feature type="compositionally biased region" description="Low complexity" evidence="2">
    <location>
        <begin position="78"/>
        <end position="91"/>
    </location>
</feature>
<keyword evidence="1" id="KW-0862">Zinc</keyword>
<dbReference type="SMART" id="SM00355">
    <property type="entry name" value="ZnF_C2H2"/>
    <property type="match status" value="1"/>
</dbReference>
<evidence type="ECO:0000259" key="3">
    <source>
        <dbReference type="PROSITE" id="PS50157"/>
    </source>
</evidence>
<dbReference type="PROSITE" id="PS00028">
    <property type="entry name" value="ZINC_FINGER_C2H2_1"/>
    <property type="match status" value="1"/>
</dbReference>
<keyword evidence="1" id="KW-0863">Zinc-finger</keyword>
<feature type="compositionally biased region" description="Polar residues" evidence="2">
    <location>
        <begin position="333"/>
        <end position="344"/>
    </location>
</feature>
<dbReference type="Pfam" id="PF13912">
    <property type="entry name" value="zf-C2H2_6"/>
    <property type="match status" value="1"/>
</dbReference>
<feature type="compositionally biased region" description="Polar residues" evidence="2">
    <location>
        <begin position="178"/>
        <end position="192"/>
    </location>
</feature>
<gene>
    <name evidence="4" type="ORF">HUJ06_031483</name>
</gene>
<keyword evidence="1" id="KW-0479">Metal-binding</keyword>
<feature type="region of interest" description="Disordered" evidence="2">
    <location>
        <begin position="178"/>
        <end position="197"/>
    </location>
</feature>
<feature type="domain" description="C2H2-type" evidence="3">
    <location>
        <begin position="355"/>
        <end position="382"/>
    </location>
</feature>
<dbReference type="AlphaFoldDB" id="A0A822YGA8"/>
<dbReference type="EMBL" id="DUZY01000002">
    <property type="protein sequence ID" value="DAD30015.1"/>
    <property type="molecule type" value="Genomic_DNA"/>
</dbReference>
<name>A0A822YGA8_NELNU</name>
<dbReference type="GO" id="GO:0008270">
    <property type="term" value="F:zinc ion binding"/>
    <property type="evidence" value="ECO:0007669"/>
    <property type="project" value="UniProtKB-KW"/>
</dbReference>
<comment type="caution">
    <text evidence="4">The sequence shown here is derived from an EMBL/GenBank/DDBJ whole genome shotgun (WGS) entry which is preliminary data.</text>
</comment>
<dbReference type="InterPro" id="IPR013087">
    <property type="entry name" value="Znf_C2H2_type"/>
</dbReference>
<feature type="region of interest" description="Disordered" evidence="2">
    <location>
        <begin position="326"/>
        <end position="345"/>
    </location>
</feature>